<organism evidence="1 2">
    <name type="scientific">Melastoma candidum</name>
    <dbReference type="NCBI Taxonomy" id="119954"/>
    <lineage>
        <taxon>Eukaryota</taxon>
        <taxon>Viridiplantae</taxon>
        <taxon>Streptophyta</taxon>
        <taxon>Embryophyta</taxon>
        <taxon>Tracheophyta</taxon>
        <taxon>Spermatophyta</taxon>
        <taxon>Magnoliopsida</taxon>
        <taxon>eudicotyledons</taxon>
        <taxon>Gunneridae</taxon>
        <taxon>Pentapetalae</taxon>
        <taxon>rosids</taxon>
        <taxon>malvids</taxon>
        <taxon>Myrtales</taxon>
        <taxon>Melastomataceae</taxon>
        <taxon>Melastomatoideae</taxon>
        <taxon>Melastomateae</taxon>
        <taxon>Melastoma</taxon>
    </lineage>
</organism>
<keyword evidence="2" id="KW-1185">Reference proteome</keyword>
<dbReference type="Proteomes" id="UP001057402">
    <property type="component" value="Chromosome 8"/>
</dbReference>
<comment type="caution">
    <text evidence="1">The sequence shown here is derived from an EMBL/GenBank/DDBJ whole genome shotgun (WGS) entry which is preliminary data.</text>
</comment>
<dbReference type="EMBL" id="CM042887">
    <property type="protein sequence ID" value="KAI4331479.1"/>
    <property type="molecule type" value="Genomic_DNA"/>
</dbReference>
<proteinExistence type="predicted"/>
<evidence type="ECO:0000313" key="1">
    <source>
        <dbReference type="EMBL" id="KAI4331479.1"/>
    </source>
</evidence>
<protein>
    <submittedName>
        <fullName evidence="1">Uncharacterized protein</fullName>
    </submittedName>
</protein>
<sequence length="178" mass="20163">MFDVLLEGILPEVEFRPSDHRLRHTVTCYWLKESYRASPYPTPQCLQLRVARAYRELEEAEEVAVRAGLELPLHEVNPGRGLSSVPGKCKKLEKIHLDMCLGIRDGDIINLSRTSSNLKHFSLRVPPDYSLPLLMNNPMRLTDESLKAVAQNCPLLEEVKISFCNGEFSSHYSHSTGS</sequence>
<reference evidence="2" key="1">
    <citation type="journal article" date="2023" name="Front. Plant Sci.">
        <title>Chromosomal-level genome assembly of Melastoma candidum provides insights into trichome evolution.</title>
        <authorList>
            <person name="Zhong Y."/>
            <person name="Wu W."/>
            <person name="Sun C."/>
            <person name="Zou P."/>
            <person name="Liu Y."/>
            <person name="Dai S."/>
            <person name="Zhou R."/>
        </authorList>
    </citation>
    <scope>NUCLEOTIDE SEQUENCE [LARGE SCALE GENOMIC DNA]</scope>
</reference>
<accession>A0ACB9N6T2</accession>
<evidence type="ECO:0000313" key="2">
    <source>
        <dbReference type="Proteomes" id="UP001057402"/>
    </source>
</evidence>
<name>A0ACB9N6T2_9MYRT</name>
<gene>
    <name evidence="1" type="ORF">MLD38_029668</name>
</gene>